<feature type="compositionally biased region" description="Basic and acidic residues" evidence="1">
    <location>
        <begin position="628"/>
        <end position="638"/>
    </location>
</feature>
<evidence type="ECO:0000313" key="4">
    <source>
        <dbReference type="Proteomes" id="UP000283269"/>
    </source>
</evidence>
<evidence type="ECO:0000313" key="3">
    <source>
        <dbReference type="EMBL" id="PPQ69362.1"/>
    </source>
</evidence>
<feature type="transmembrane region" description="Helical" evidence="2">
    <location>
        <begin position="344"/>
        <end position="361"/>
    </location>
</feature>
<feature type="transmembrane region" description="Helical" evidence="2">
    <location>
        <begin position="185"/>
        <end position="203"/>
    </location>
</feature>
<keyword evidence="4" id="KW-1185">Reference proteome</keyword>
<feature type="region of interest" description="Disordered" evidence="1">
    <location>
        <begin position="501"/>
        <end position="520"/>
    </location>
</feature>
<accession>A0A409VSW7</accession>
<dbReference type="Proteomes" id="UP000283269">
    <property type="component" value="Unassembled WGS sequence"/>
</dbReference>
<feature type="transmembrane region" description="Helical" evidence="2">
    <location>
        <begin position="34"/>
        <end position="55"/>
    </location>
</feature>
<feature type="compositionally biased region" description="Low complexity" evidence="1">
    <location>
        <begin position="141"/>
        <end position="154"/>
    </location>
</feature>
<comment type="caution">
    <text evidence="3">The sequence shown here is derived from an EMBL/GenBank/DDBJ whole genome shotgun (WGS) entry which is preliminary data.</text>
</comment>
<organism evidence="3 4">
    <name type="scientific">Psilocybe cyanescens</name>
    <dbReference type="NCBI Taxonomy" id="93625"/>
    <lineage>
        <taxon>Eukaryota</taxon>
        <taxon>Fungi</taxon>
        <taxon>Dikarya</taxon>
        <taxon>Basidiomycota</taxon>
        <taxon>Agaricomycotina</taxon>
        <taxon>Agaricomycetes</taxon>
        <taxon>Agaricomycetidae</taxon>
        <taxon>Agaricales</taxon>
        <taxon>Agaricineae</taxon>
        <taxon>Strophariaceae</taxon>
        <taxon>Psilocybe</taxon>
    </lineage>
</organism>
<dbReference type="GO" id="GO:0005794">
    <property type="term" value="C:Golgi apparatus"/>
    <property type="evidence" value="ECO:0007669"/>
    <property type="project" value="TreeGrafter"/>
</dbReference>
<dbReference type="PANTHER" id="PTHR34391">
    <property type="entry name" value="UPF0658 GOLGI APPARATUS MEMBRANE PROTEIN C1952.10C-RELATED"/>
    <property type="match status" value="1"/>
</dbReference>
<dbReference type="STRING" id="93625.A0A409VSW7"/>
<dbReference type="InterPro" id="IPR040410">
    <property type="entry name" value="UPF0658_Golgi"/>
</dbReference>
<dbReference type="EMBL" id="NHYD01003936">
    <property type="protein sequence ID" value="PPQ69362.1"/>
    <property type="molecule type" value="Genomic_DNA"/>
</dbReference>
<feature type="transmembrane region" description="Helical" evidence="2">
    <location>
        <begin position="264"/>
        <end position="281"/>
    </location>
</feature>
<feature type="region of interest" description="Disordered" evidence="1">
    <location>
        <begin position="131"/>
        <end position="156"/>
    </location>
</feature>
<proteinExistence type="predicted"/>
<keyword evidence="2" id="KW-1133">Transmembrane helix</keyword>
<dbReference type="OrthoDB" id="2684482at2759"/>
<evidence type="ECO:0000256" key="2">
    <source>
        <dbReference type="SAM" id="Phobius"/>
    </source>
</evidence>
<dbReference type="AlphaFoldDB" id="A0A409VSW7"/>
<reference evidence="3 4" key="1">
    <citation type="journal article" date="2018" name="Evol. Lett.">
        <title>Horizontal gene cluster transfer increased hallucinogenic mushroom diversity.</title>
        <authorList>
            <person name="Reynolds H.T."/>
            <person name="Vijayakumar V."/>
            <person name="Gluck-Thaler E."/>
            <person name="Korotkin H.B."/>
            <person name="Matheny P.B."/>
            <person name="Slot J.C."/>
        </authorList>
    </citation>
    <scope>NUCLEOTIDE SEQUENCE [LARGE SCALE GENOMIC DNA]</scope>
    <source>
        <strain evidence="3 4">2631</strain>
    </source>
</reference>
<feature type="transmembrane region" description="Helical" evidence="2">
    <location>
        <begin position="406"/>
        <end position="428"/>
    </location>
</feature>
<feature type="region of interest" description="Disordered" evidence="1">
    <location>
        <begin position="559"/>
        <end position="675"/>
    </location>
</feature>
<keyword evidence="2" id="KW-0472">Membrane</keyword>
<gene>
    <name evidence="3" type="ORF">CVT25_004754</name>
</gene>
<dbReference type="InParanoid" id="A0A409VSW7"/>
<sequence length="675" mass="73781">MVDLAVRQLWKRTLSILRVKLLYSRITLTRFTTFYFFLALASCIILSALQGVAFVDNSQAVTALAPLVKNVPSAQVLVLEKGVLQTCTSIPNQRGTKCTVKLVFGANKTKRDLFDDSLKWTRHWNVENDVVDPGEDRDSDSSLGNGSSASSSTGVLANGPGLSDTCVLSLAWLDEILEDSKREDVVTFLFQVWLFSLAVVTILNESIPHLGAAFFGHVLGTGWAGYRISSSQALMRLYRNHIVPEACGGQDLLGGWWDIRIQHAIPIVIVNSIVLVAFLYVSVYANESFSRVGASSVVHRIYKIVLLFSVGLQLSGFFSLASSAMWIDKVCHGMMKEMAKHSKLYLAAFVVILVFQFPWLYLGWVCVRRECRIRFVIFCAISVFLLTISTLMFFSPLYRYIFMTWPFFATVTMTAYGLNVFASILAIVCRLNFGKGLAHYLQVTDALEGVDFTPVSFWKGRDSGDPEKVDPDEKTKETLAPRPNIALQMPALTRQISTANAGAGGADVGTGRQRVQDRGSSIYSEDVGTPIMLSSSPPLISEMTPAPTRLAKVAVVRSRSMSHGRSKSSVSVLVAAPHPPPGLQAHVSGLRKEQGTSDEDESSSEASPVGTRGPSPVIPRKANVAGDDAARATGDDILTRVPTRSSSIQSKRSSTRRNLMKQGLPATPRSGTRVV</sequence>
<protein>
    <submittedName>
        <fullName evidence="3">Uncharacterized protein</fullName>
    </submittedName>
</protein>
<name>A0A409VSW7_PSICY</name>
<dbReference type="PANTHER" id="PTHR34391:SF2">
    <property type="entry name" value="TRP C-TERMINAL DOMAIN-CONTAINING PROTEIN"/>
    <property type="match status" value="1"/>
</dbReference>
<feature type="transmembrane region" description="Helical" evidence="2">
    <location>
        <begin position="373"/>
        <end position="394"/>
    </location>
</feature>
<feature type="transmembrane region" description="Helical" evidence="2">
    <location>
        <begin position="301"/>
        <end position="323"/>
    </location>
</feature>
<evidence type="ECO:0000256" key="1">
    <source>
        <dbReference type="SAM" id="MobiDB-lite"/>
    </source>
</evidence>
<keyword evidence="2" id="KW-0812">Transmembrane</keyword>